<reference evidence="2" key="1">
    <citation type="journal article" date="2024" name="Nature">
        <title>Anoxygenic phototroph of the Chloroflexota uses a type I reaction centre.</title>
        <authorList>
            <person name="Tsuji J.M."/>
            <person name="Shaw N.A."/>
            <person name="Nagashima S."/>
            <person name="Venkiteswaran J.J."/>
            <person name="Schiff S.L."/>
            <person name="Watanabe T."/>
            <person name="Fukui M."/>
            <person name="Hanada S."/>
            <person name="Tank M."/>
            <person name="Neufeld J.D."/>
        </authorList>
    </citation>
    <scope>NUCLEOTIDE SEQUENCE</scope>
    <source>
        <strain evidence="2">L227-S17</strain>
    </source>
</reference>
<keyword evidence="3" id="KW-1185">Reference proteome</keyword>
<dbReference type="RefSeq" id="WP_341472322.1">
    <property type="nucleotide sequence ID" value="NZ_CP128403.1"/>
</dbReference>
<protein>
    <submittedName>
        <fullName evidence="2">Uncharacterized protein</fullName>
    </submittedName>
</protein>
<evidence type="ECO:0000313" key="3">
    <source>
        <dbReference type="Proteomes" id="UP001431572"/>
    </source>
</evidence>
<accession>A0ABY9BBG4</accession>
<name>A0ABY9BBG4_9CHLR</name>
<dbReference type="EMBL" id="CP128403">
    <property type="protein sequence ID" value="WJW70455.1"/>
    <property type="molecule type" value="Genomic_DNA"/>
</dbReference>
<evidence type="ECO:0000256" key="1">
    <source>
        <dbReference type="SAM" id="MobiDB-lite"/>
    </source>
</evidence>
<organism evidence="2 3">
    <name type="scientific">Candidatus Chlorohelix allophototropha</name>
    <dbReference type="NCBI Taxonomy" id="3003348"/>
    <lineage>
        <taxon>Bacteria</taxon>
        <taxon>Bacillati</taxon>
        <taxon>Chloroflexota</taxon>
        <taxon>Chloroflexia</taxon>
        <taxon>Candidatus Chloroheliales</taxon>
        <taxon>Candidatus Chloroheliaceae</taxon>
        <taxon>Candidatus Chlorohelix</taxon>
    </lineage>
</organism>
<sequence length="57" mass="6439">MRCKVNKTVGLENPEKRGGTSPFSSTIRSFSLLSTEQQPELLSIPSKLKIIFPHVYF</sequence>
<feature type="region of interest" description="Disordered" evidence="1">
    <location>
        <begin position="1"/>
        <end position="24"/>
    </location>
</feature>
<geneLocation type="plasmid" evidence="2 3">
    <name>unnamed3</name>
</geneLocation>
<keyword evidence="2" id="KW-0614">Plasmid</keyword>
<dbReference type="Proteomes" id="UP001431572">
    <property type="component" value="Plasmid unnamed3"/>
</dbReference>
<gene>
    <name evidence="2" type="ORF">OZ401_005092</name>
</gene>
<proteinExistence type="predicted"/>
<evidence type="ECO:0000313" key="2">
    <source>
        <dbReference type="EMBL" id="WJW70455.1"/>
    </source>
</evidence>